<feature type="compositionally biased region" description="Polar residues" evidence="1">
    <location>
        <begin position="77"/>
        <end position="87"/>
    </location>
</feature>
<evidence type="ECO:0000256" key="1">
    <source>
        <dbReference type="SAM" id="MobiDB-lite"/>
    </source>
</evidence>
<evidence type="ECO:0000313" key="2">
    <source>
        <dbReference type="EMBL" id="OCL13130.1"/>
    </source>
</evidence>
<dbReference type="OrthoDB" id="5350396at2759"/>
<protein>
    <submittedName>
        <fullName evidence="2">Uncharacterized protein</fullName>
    </submittedName>
</protein>
<feature type="compositionally biased region" description="Low complexity" evidence="1">
    <location>
        <begin position="88"/>
        <end position="100"/>
    </location>
</feature>
<keyword evidence="3" id="KW-1185">Reference proteome</keyword>
<dbReference type="Proteomes" id="UP000250140">
    <property type="component" value="Unassembled WGS sequence"/>
</dbReference>
<dbReference type="EMBL" id="KV748780">
    <property type="protein sequence ID" value="OCL13130.1"/>
    <property type="molecule type" value="Genomic_DNA"/>
</dbReference>
<evidence type="ECO:0000313" key="3">
    <source>
        <dbReference type="Proteomes" id="UP000250140"/>
    </source>
</evidence>
<feature type="compositionally biased region" description="Acidic residues" evidence="1">
    <location>
        <begin position="116"/>
        <end position="129"/>
    </location>
</feature>
<organism evidence="2 3">
    <name type="scientific">Glonium stellatum</name>
    <dbReference type="NCBI Taxonomy" id="574774"/>
    <lineage>
        <taxon>Eukaryota</taxon>
        <taxon>Fungi</taxon>
        <taxon>Dikarya</taxon>
        <taxon>Ascomycota</taxon>
        <taxon>Pezizomycotina</taxon>
        <taxon>Dothideomycetes</taxon>
        <taxon>Pleosporomycetidae</taxon>
        <taxon>Gloniales</taxon>
        <taxon>Gloniaceae</taxon>
        <taxon>Glonium</taxon>
    </lineage>
</organism>
<gene>
    <name evidence="2" type="ORF">AOQ84DRAFT_372460</name>
</gene>
<reference evidence="2 3" key="1">
    <citation type="journal article" date="2016" name="Nat. Commun.">
        <title>Ectomycorrhizal ecology is imprinted in the genome of the dominant symbiotic fungus Cenococcum geophilum.</title>
        <authorList>
            <consortium name="DOE Joint Genome Institute"/>
            <person name="Peter M."/>
            <person name="Kohler A."/>
            <person name="Ohm R.A."/>
            <person name="Kuo A."/>
            <person name="Krutzmann J."/>
            <person name="Morin E."/>
            <person name="Arend M."/>
            <person name="Barry K.W."/>
            <person name="Binder M."/>
            <person name="Choi C."/>
            <person name="Clum A."/>
            <person name="Copeland A."/>
            <person name="Grisel N."/>
            <person name="Haridas S."/>
            <person name="Kipfer T."/>
            <person name="LaButti K."/>
            <person name="Lindquist E."/>
            <person name="Lipzen A."/>
            <person name="Maire R."/>
            <person name="Meier B."/>
            <person name="Mihaltcheva S."/>
            <person name="Molinier V."/>
            <person name="Murat C."/>
            <person name="Poggeler S."/>
            <person name="Quandt C.A."/>
            <person name="Sperisen C."/>
            <person name="Tritt A."/>
            <person name="Tisserant E."/>
            <person name="Crous P.W."/>
            <person name="Henrissat B."/>
            <person name="Nehls U."/>
            <person name="Egli S."/>
            <person name="Spatafora J.W."/>
            <person name="Grigoriev I.V."/>
            <person name="Martin F.M."/>
        </authorList>
    </citation>
    <scope>NUCLEOTIDE SEQUENCE [LARGE SCALE GENOMIC DNA]</scope>
    <source>
        <strain evidence="2 3">CBS 207.34</strain>
    </source>
</reference>
<sequence length="475" mass="52042">MPPNRSITDFFKPAAPDNRPIWDNIVVYHPDSNPARPWPSPGVTDRHADTTAREAAASPTPRKPGVADATPKPKADNISTNTSFSSLTSVSQTPPSSNSSRRVVKNGEEVVCNSDSDTDSSDDELEDLDTFLRKASSAPSQKRAADGISRDLPGRPARSGGSVQKGRIVPQVPPAKKYKFSLSSLVDASNNYSKVEKKIAEAKTEIEEPVEKPAESEDVHVDEGILTSIINNEEDGDKAQRLLLAMKRTNALHRDPTWHFFQDDIENMPRRPFPTSSLPSYAWATLFKDPTARDQAFLSGYAKTIFRHQELPEELASWMIDELIYHPKEDLRFEYLQTLKSCPRSLTALLTPGKLTELFRWLGAKDGAADPASLMAPSFEAPNKPKRPIASGLRWIVLLLGQAASTNSLSLECSIHALNILLRLLPDDSVLVDATLQIAIQDSIEALISSLPPSDIDSAVSPPPIPISIPIPTTH</sequence>
<accession>A0A8E2JXB3</accession>
<name>A0A8E2JXB3_9PEZI</name>
<dbReference type="AlphaFoldDB" id="A0A8E2JXB3"/>
<proteinExistence type="predicted"/>
<feature type="compositionally biased region" description="Basic and acidic residues" evidence="1">
    <location>
        <begin position="143"/>
        <end position="153"/>
    </location>
</feature>
<feature type="region of interest" description="Disordered" evidence="1">
    <location>
        <begin position="29"/>
        <end position="167"/>
    </location>
</feature>